<evidence type="ECO:0000313" key="2">
    <source>
        <dbReference type="Proteomes" id="UP000276133"/>
    </source>
</evidence>
<gene>
    <name evidence="1" type="ORF">BpHYR1_047249</name>
</gene>
<sequence>MEPISGLKMQIKSRISQGINHRLETFFNAVRIDGLKIEHITEEKYKDKPERKNGVRRERISFPKEVENIIGSL</sequence>
<reference evidence="1 2" key="1">
    <citation type="journal article" date="2018" name="Sci. Rep.">
        <title>Genomic signatures of local adaptation to the degree of environmental predictability in rotifers.</title>
        <authorList>
            <person name="Franch-Gras L."/>
            <person name="Hahn C."/>
            <person name="Garcia-Roger E.M."/>
            <person name="Carmona M.J."/>
            <person name="Serra M."/>
            <person name="Gomez A."/>
        </authorList>
    </citation>
    <scope>NUCLEOTIDE SEQUENCE [LARGE SCALE GENOMIC DNA]</scope>
    <source>
        <strain evidence="1">HYR1</strain>
    </source>
</reference>
<dbReference type="Proteomes" id="UP000276133">
    <property type="component" value="Unassembled WGS sequence"/>
</dbReference>
<comment type="caution">
    <text evidence="1">The sequence shown here is derived from an EMBL/GenBank/DDBJ whole genome shotgun (WGS) entry which is preliminary data.</text>
</comment>
<evidence type="ECO:0000313" key="1">
    <source>
        <dbReference type="EMBL" id="RNA17787.1"/>
    </source>
</evidence>
<keyword evidence="2" id="KW-1185">Reference proteome</keyword>
<dbReference type="AlphaFoldDB" id="A0A3M7R2G8"/>
<name>A0A3M7R2G8_BRAPC</name>
<dbReference type="EMBL" id="REGN01004371">
    <property type="protein sequence ID" value="RNA17787.1"/>
    <property type="molecule type" value="Genomic_DNA"/>
</dbReference>
<proteinExistence type="predicted"/>
<evidence type="ECO:0008006" key="3">
    <source>
        <dbReference type="Google" id="ProtNLM"/>
    </source>
</evidence>
<accession>A0A3M7R2G8</accession>
<protein>
    <recommendedName>
        <fullName evidence="3">RNA-directed DNA polymerase from mobile element jockey-like</fullName>
    </recommendedName>
</protein>
<organism evidence="1 2">
    <name type="scientific">Brachionus plicatilis</name>
    <name type="common">Marine rotifer</name>
    <name type="synonym">Brachionus muelleri</name>
    <dbReference type="NCBI Taxonomy" id="10195"/>
    <lineage>
        <taxon>Eukaryota</taxon>
        <taxon>Metazoa</taxon>
        <taxon>Spiralia</taxon>
        <taxon>Gnathifera</taxon>
        <taxon>Rotifera</taxon>
        <taxon>Eurotatoria</taxon>
        <taxon>Monogononta</taxon>
        <taxon>Pseudotrocha</taxon>
        <taxon>Ploima</taxon>
        <taxon>Brachionidae</taxon>
        <taxon>Brachionus</taxon>
    </lineage>
</organism>